<keyword evidence="1" id="KW-0472">Membrane</keyword>
<name>A0ABW4JLV8_9BACL</name>
<keyword evidence="1" id="KW-1133">Transmembrane helix</keyword>
<dbReference type="RefSeq" id="WP_377944763.1">
    <property type="nucleotide sequence ID" value="NZ_JBHUCX010000079.1"/>
</dbReference>
<reference evidence="3" key="1">
    <citation type="journal article" date="2019" name="Int. J. Syst. Evol. Microbiol.">
        <title>The Global Catalogue of Microorganisms (GCM) 10K type strain sequencing project: providing services to taxonomists for standard genome sequencing and annotation.</title>
        <authorList>
            <consortium name="The Broad Institute Genomics Platform"/>
            <consortium name="The Broad Institute Genome Sequencing Center for Infectious Disease"/>
            <person name="Wu L."/>
            <person name="Ma J."/>
        </authorList>
    </citation>
    <scope>NUCLEOTIDE SEQUENCE [LARGE SCALE GENOMIC DNA]</scope>
    <source>
        <strain evidence="3">CGMCC 1.12286</strain>
    </source>
</reference>
<dbReference type="Proteomes" id="UP001597079">
    <property type="component" value="Unassembled WGS sequence"/>
</dbReference>
<evidence type="ECO:0000313" key="2">
    <source>
        <dbReference type="EMBL" id="MFD1676854.1"/>
    </source>
</evidence>
<gene>
    <name evidence="2" type="ORF">ACFSB2_19450</name>
</gene>
<accession>A0ABW4JLV8</accession>
<evidence type="ECO:0000313" key="3">
    <source>
        <dbReference type="Proteomes" id="UP001597079"/>
    </source>
</evidence>
<comment type="caution">
    <text evidence="2">The sequence shown here is derived from an EMBL/GenBank/DDBJ whole genome shotgun (WGS) entry which is preliminary data.</text>
</comment>
<proteinExistence type="predicted"/>
<keyword evidence="1" id="KW-0812">Transmembrane</keyword>
<evidence type="ECO:0000256" key="1">
    <source>
        <dbReference type="SAM" id="Phobius"/>
    </source>
</evidence>
<feature type="transmembrane region" description="Helical" evidence="1">
    <location>
        <begin position="12"/>
        <end position="29"/>
    </location>
</feature>
<dbReference type="EMBL" id="JBHUCX010000079">
    <property type="protein sequence ID" value="MFD1676854.1"/>
    <property type="molecule type" value="Genomic_DNA"/>
</dbReference>
<protein>
    <submittedName>
        <fullName evidence="2">Uncharacterized protein</fullName>
    </submittedName>
</protein>
<sequence>MVAVLVPKRSILFIIAILLVGCFVGYRYINTSGRNAFWVNESKWYVSGYTSNTIPSTHQYYFKMKNTSGKSVKLLDIKLSEYKGVSVSNVSIPGKRIDGLMIPNHADITVDFDVVYKKPPLKTPQLASVTYRFLGITHVQRVIIYSYK</sequence>
<organism evidence="2 3">
    <name type="scientific">Alicyclobacillus fodiniaquatilis</name>
    <dbReference type="NCBI Taxonomy" id="1661150"/>
    <lineage>
        <taxon>Bacteria</taxon>
        <taxon>Bacillati</taxon>
        <taxon>Bacillota</taxon>
        <taxon>Bacilli</taxon>
        <taxon>Bacillales</taxon>
        <taxon>Alicyclobacillaceae</taxon>
        <taxon>Alicyclobacillus</taxon>
    </lineage>
</organism>
<keyword evidence="3" id="KW-1185">Reference proteome</keyword>